<comment type="caution">
    <text evidence="11">The sequence shown here is derived from an EMBL/GenBank/DDBJ whole genome shotgun (WGS) entry which is preliminary data.</text>
</comment>
<feature type="transmembrane region" description="Helical" evidence="9">
    <location>
        <begin position="110"/>
        <end position="135"/>
    </location>
</feature>
<dbReference type="InterPro" id="IPR017452">
    <property type="entry name" value="GPCR_Rhodpsn_7TM"/>
</dbReference>
<evidence type="ECO:0000256" key="9">
    <source>
        <dbReference type="SAM" id="Phobius"/>
    </source>
</evidence>
<evidence type="ECO:0000256" key="6">
    <source>
        <dbReference type="ARBA" id="ARBA00023170"/>
    </source>
</evidence>
<dbReference type="AlphaFoldDB" id="A0A7L2AFQ7"/>
<evidence type="ECO:0000259" key="10">
    <source>
        <dbReference type="PROSITE" id="PS50262"/>
    </source>
</evidence>
<evidence type="ECO:0000256" key="1">
    <source>
        <dbReference type="ARBA" id="ARBA00004141"/>
    </source>
</evidence>
<evidence type="ECO:0000256" key="3">
    <source>
        <dbReference type="ARBA" id="ARBA00022989"/>
    </source>
</evidence>
<organism evidence="11 12">
    <name type="scientific">Heliornis fulica</name>
    <name type="common">sungrebe</name>
    <dbReference type="NCBI Taxonomy" id="54369"/>
    <lineage>
        <taxon>Eukaryota</taxon>
        <taxon>Metazoa</taxon>
        <taxon>Chordata</taxon>
        <taxon>Craniata</taxon>
        <taxon>Vertebrata</taxon>
        <taxon>Euteleostomi</taxon>
        <taxon>Archelosauria</taxon>
        <taxon>Archosauria</taxon>
        <taxon>Dinosauria</taxon>
        <taxon>Saurischia</taxon>
        <taxon>Theropoda</taxon>
        <taxon>Coelurosauria</taxon>
        <taxon>Aves</taxon>
        <taxon>Neognathae</taxon>
        <taxon>Neoaves</taxon>
        <taxon>Gruiformes</taxon>
        <taxon>Heliornithidae</taxon>
        <taxon>Heliornis</taxon>
    </lineage>
</organism>
<dbReference type="OrthoDB" id="9896011at2759"/>
<keyword evidence="6 8" id="KW-0675">Receptor</keyword>
<evidence type="ECO:0000256" key="5">
    <source>
        <dbReference type="ARBA" id="ARBA00023136"/>
    </source>
</evidence>
<dbReference type="Gene3D" id="1.20.1070.10">
    <property type="entry name" value="Rhodopsin 7-helix transmembrane proteins"/>
    <property type="match status" value="1"/>
</dbReference>
<dbReference type="Proteomes" id="UP000590868">
    <property type="component" value="Unassembled WGS sequence"/>
</dbReference>
<dbReference type="InterPro" id="IPR026234">
    <property type="entry name" value="MRGPCRFAMILY"/>
</dbReference>
<name>A0A7L2AFQ7_9GRUI</name>
<feature type="non-terminal residue" evidence="11">
    <location>
        <position position="144"/>
    </location>
</feature>
<dbReference type="SUPFAM" id="SSF81321">
    <property type="entry name" value="Family A G protein-coupled receptor-like"/>
    <property type="match status" value="1"/>
</dbReference>
<accession>A0A7L2AFQ7</accession>
<dbReference type="EMBL" id="VXBZ01001367">
    <property type="protein sequence ID" value="NXP44669.1"/>
    <property type="molecule type" value="Genomic_DNA"/>
</dbReference>
<keyword evidence="12" id="KW-1185">Reference proteome</keyword>
<protein>
    <submittedName>
        <fullName evidence="11">MRGX2 protein</fullName>
    </submittedName>
</protein>
<dbReference type="PANTHER" id="PTHR11334">
    <property type="entry name" value="MAS-RELATED G-PROTEIN COUPLED RECEPTOR"/>
    <property type="match status" value="1"/>
</dbReference>
<dbReference type="InterPro" id="IPR000276">
    <property type="entry name" value="GPCR_Rhodpsn"/>
</dbReference>
<evidence type="ECO:0000256" key="8">
    <source>
        <dbReference type="RuleBase" id="RU000688"/>
    </source>
</evidence>
<dbReference type="GO" id="GO:0004930">
    <property type="term" value="F:G protein-coupled receptor activity"/>
    <property type="evidence" value="ECO:0007669"/>
    <property type="project" value="UniProtKB-KW"/>
</dbReference>
<dbReference type="PROSITE" id="PS50262">
    <property type="entry name" value="G_PROTEIN_RECEP_F1_2"/>
    <property type="match status" value="1"/>
</dbReference>
<reference evidence="11 12" key="1">
    <citation type="submission" date="2019-09" db="EMBL/GenBank/DDBJ databases">
        <title>Bird 10,000 Genomes (B10K) Project - Family phase.</title>
        <authorList>
            <person name="Zhang G."/>
        </authorList>
    </citation>
    <scope>NUCLEOTIDE SEQUENCE [LARGE SCALE GENOMIC DNA]</scope>
    <source>
        <strain evidence="11">B10K-DU-001-55</strain>
        <tissue evidence="11">Muscle</tissue>
    </source>
</reference>
<keyword evidence="2 8" id="KW-0812">Transmembrane</keyword>
<proteinExistence type="inferred from homology"/>
<keyword evidence="3 9" id="KW-1133">Transmembrane helix</keyword>
<gene>
    <name evidence="11" type="primary">Mrgprx2</name>
    <name evidence="11" type="ORF">HELFUL_R15150</name>
</gene>
<dbReference type="PRINTS" id="PR00237">
    <property type="entry name" value="GPCRRHODOPSN"/>
</dbReference>
<comment type="subcellular location">
    <subcellularLocation>
        <location evidence="1">Membrane</location>
        <topology evidence="1">Multi-pass membrane protein</topology>
    </subcellularLocation>
</comment>
<evidence type="ECO:0000256" key="7">
    <source>
        <dbReference type="ARBA" id="ARBA00023224"/>
    </source>
</evidence>
<comment type="similarity">
    <text evidence="8">Belongs to the G-protein coupled receptor 1 family.</text>
</comment>
<feature type="domain" description="G-protein coupled receptors family 1 profile" evidence="10">
    <location>
        <begin position="51"/>
        <end position="144"/>
    </location>
</feature>
<feature type="non-terminal residue" evidence="11">
    <location>
        <position position="1"/>
    </location>
</feature>
<evidence type="ECO:0000313" key="12">
    <source>
        <dbReference type="Proteomes" id="UP000590868"/>
    </source>
</evidence>
<keyword evidence="5 9" id="KW-0472">Membrane</keyword>
<dbReference type="PANTHER" id="PTHR11334:SF69">
    <property type="entry name" value="G-PROTEIN COUPLED RECEPTORS FAMILY 1 PROFILE DOMAIN-CONTAINING PROTEIN"/>
    <property type="match status" value="1"/>
</dbReference>
<dbReference type="PROSITE" id="PS00237">
    <property type="entry name" value="G_PROTEIN_RECEP_F1_1"/>
    <property type="match status" value="1"/>
</dbReference>
<evidence type="ECO:0000256" key="4">
    <source>
        <dbReference type="ARBA" id="ARBA00023040"/>
    </source>
</evidence>
<dbReference type="GO" id="GO:0005886">
    <property type="term" value="C:plasma membrane"/>
    <property type="evidence" value="ECO:0007669"/>
    <property type="project" value="TreeGrafter"/>
</dbReference>
<feature type="transmembrane region" description="Helical" evidence="9">
    <location>
        <begin position="34"/>
        <end position="61"/>
    </location>
</feature>
<feature type="transmembrane region" description="Helical" evidence="9">
    <location>
        <begin position="82"/>
        <end position="104"/>
    </location>
</feature>
<keyword evidence="7 8" id="KW-0807">Transducer</keyword>
<evidence type="ECO:0000313" key="11">
    <source>
        <dbReference type="EMBL" id="NXP44669.1"/>
    </source>
</evidence>
<evidence type="ECO:0000256" key="2">
    <source>
        <dbReference type="ARBA" id="ARBA00022692"/>
    </source>
</evidence>
<keyword evidence="4 8" id="KW-0297">G-protein coupled receptor</keyword>
<sequence>ETTTTDISLSYVTSGYMGYEESIEYECSRLPCGLVVFAVICMGLSLCGLVGNVTVVWFLAFHMKQNPFSVYTLNLAVADFSLHLLFFLLTLAILILTASCSYFYRFISLYIHFVFVAEFLCHFFDLSSLGLLAAISVERCISVF</sequence>